<reference evidence="2 4" key="1">
    <citation type="journal article" date="2012" name="Nature">
        <title>Algal genomes reveal evolutionary mosaicism and the fate of nucleomorphs.</title>
        <authorList>
            <consortium name="DOE Joint Genome Institute"/>
            <person name="Curtis B.A."/>
            <person name="Tanifuji G."/>
            <person name="Burki F."/>
            <person name="Gruber A."/>
            <person name="Irimia M."/>
            <person name="Maruyama S."/>
            <person name="Arias M.C."/>
            <person name="Ball S.G."/>
            <person name="Gile G.H."/>
            <person name="Hirakawa Y."/>
            <person name="Hopkins J.F."/>
            <person name="Kuo A."/>
            <person name="Rensing S.A."/>
            <person name="Schmutz J."/>
            <person name="Symeonidi A."/>
            <person name="Elias M."/>
            <person name="Eveleigh R.J."/>
            <person name="Herman E.K."/>
            <person name="Klute M.J."/>
            <person name="Nakayama T."/>
            <person name="Obornik M."/>
            <person name="Reyes-Prieto A."/>
            <person name="Armbrust E.V."/>
            <person name="Aves S.J."/>
            <person name="Beiko R.G."/>
            <person name="Coutinho P."/>
            <person name="Dacks J.B."/>
            <person name="Durnford D.G."/>
            <person name="Fast N.M."/>
            <person name="Green B.R."/>
            <person name="Grisdale C.J."/>
            <person name="Hempel F."/>
            <person name="Henrissat B."/>
            <person name="Hoppner M.P."/>
            <person name="Ishida K."/>
            <person name="Kim E."/>
            <person name="Koreny L."/>
            <person name="Kroth P.G."/>
            <person name="Liu Y."/>
            <person name="Malik S.B."/>
            <person name="Maier U.G."/>
            <person name="McRose D."/>
            <person name="Mock T."/>
            <person name="Neilson J.A."/>
            <person name="Onodera N.T."/>
            <person name="Poole A.M."/>
            <person name="Pritham E.J."/>
            <person name="Richards T.A."/>
            <person name="Rocap G."/>
            <person name="Roy S.W."/>
            <person name="Sarai C."/>
            <person name="Schaack S."/>
            <person name="Shirato S."/>
            <person name="Slamovits C.H."/>
            <person name="Spencer D.F."/>
            <person name="Suzuki S."/>
            <person name="Worden A.Z."/>
            <person name="Zauner S."/>
            <person name="Barry K."/>
            <person name="Bell C."/>
            <person name="Bharti A.K."/>
            <person name="Crow J.A."/>
            <person name="Grimwood J."/>
            <person name="Kramer R."/>
            <person name="Lindquist E."/>
            <person name="Lucas S."/>
            <person name="Salamov A."/>
            <person name="McFadden G.I."/>
            <person name="Lane C.E."/>
            <person name="Keeling P.J."/>
            <person name="Gray M.W."/>
            <person name="Grigoriev I.V."/>
            <person name="Archibald J.M."/>
        </authorList>
    </citation>
    <scope>NUCLEOTIDE SEQUENCE</scope>
    <source>
        <strain evidence="2 4">CCMP2712</strain>
    </source>
</reference>
<sequence>MSVLSRKQEDLYRELNEYDQSGGRKRHMEIMRRLEQTKNDDKPNVKRSSPDEDDSYKTEQERDEDAINQAEYDRQRNEFPIEPRSFLSDDEWSRLTPDEKKFEAKRVRIIKMNDVFYQEMLKIYETNTVLKDFLLSLQEKYGEWNMPKSGQNFYYAEGS</sequence>
<dbReference type="HOGENOM" id="CLU_1664046_0_0_1"/>
<dbReference type="AlphaFoldDB" id="L1JX66"/>
<name>L1JX66_GUITC</name>
<reference evidence="3" key="3">
    <citation type="submission" date="2015-06" db="UniProtKB">
        <authorList>
            <consortium name="EnsemblProtists"/>
        </authorList>
    </citation>
    <scope>IDENTIFICATION</scope>
</reference>
<dbReference type="EMBL" id="JH992971">
    <property type="protein sequence ID" value="EKX52780.1"/>
    <property type="molecule type" value="Genomic_DNA"/>
</dbReference>
<evidence type="ECO:0000313" key="2">
    <source>
        <dbReference type="EMBL" id="EKX52780.1"/>
    </source>
</evidence>
<dbReference type="PaxDb" id="55529-EKX52780"/>
<feature type="compositionally biased region" description="Basic and acidic residues" evidence="1">
    <location>
        <begin position="28"/>
        <end position="60"/>
    </location>
</feature>
<organism evidence="2">
    <name type="scientific">Guillardia theta (strain CCMP2712)</name>
    <name type="common">Cryptophyte</name>
    <dbReference type="NCBI Taxonomy" id="905079"/>
    <lineage>
        <taxon>Eukaryota</taxon>
        <taxon>Cryptophyceae</taxon>
        <taxon>Pyrenomonadales</taxon>
        <taxon>Geminigeraceae</taxon>
        <taxon>Guillardia</taxon>
    </lineage>
</organism>
<evidence type="ECO:0000313" key="3">
    <source>
        <dbReference type="EnsemblProtists" id="EKX52780"/>
    </source>
</evidence>
<evidence type="ECO:0000313" key="4">
    <source>
        <dbReference type="Proteomes" id="UP000011087"/>
    </source>
</evidence>
<dbReference type="GeneID" id="17309746"/>
<reference evidence="4" key="2">
    <citation type="submission" date="2012-11" db="EMBL/GenBank/DDBJ databases">
        <authorList>
            <person name="Kuo A."/>
            <person name="Curtis B.A."/>
            <person name="Tanifuji G."/>
            <person name="Burki F."/>
            <person name="Gruber A."/>
            <person name="Irimia M."/>
            <person name="Maruyama S."/>
            <person name="Arias M.C."/>
            <person name="Ball S.G."/>
            <person name="Gile G.H."/>
            <person name="Hirakawa Y."/>
            <person name="Hopkins J.F."/>
            <person name="Rensing S.A."/>
            <person name="Schmutz J."/>
            <person name="Symeonidi A."/>
            <person name="Elias M."/>
            <person name="Eveleigh R.J."/>
            <person name="Herman E.K."/>
            <person name="Klute M.J."/>
            <person name="Nakayama T."/>
            <person name="Obornik M."/>
            <person name="Reyes-Prieto A."/>
            <person name="Armbrust E.V."/>
            <person name="Aves S.J."/>
            <person name="Beiko R.G."/>
            <person name="Coutinho P."/>
            <person name="Dacks J.B."/>
            <person name="Durnford D.G."/>
            <person name="Fast N.M."/>
            <person name="Green B.R."/>
            <person name="Grisdale C."/>
            <person name="Hempe F."/>
            <person name="Henrissat B."/>
            <person name="Hoppner M.P."/>
            <person name="Ishida K.-I."/>
            <person name="Kim E."/>
            <person name="Koreny L."/>
            <person name="Kroth P.G."/>
            <person name="Liu Y."/>
            <person name="Malik S.-B."/>
            <person name="Maier U.G."/>
            <person name="McRose D."/>
            <person name="Mock T."/>
            <person name="Neilson J.A."/>
            <person name="Onodera N.T."/>
            <person name="Poole A.M."/>
            <person name="Pritham E.J."/>
            <person name="Richards T.A."/>
            <person name="Rocap G."/>
            <person name="Roy S.W."/>
            <person name="Sarai C."/>
            <person name="Schaack S."/>
            <person name="Shirato S."/>
            <person name="Slamovits C.H."/>
            <person name="Spencer D.F."/>
            <person name="Suzuki S."/>
            <person name="Worden A.Z."/>
            <person name="Zauner S."/>
            <person name="Barry K."/>
            <person name="Bell C."/>
            <person name="Bharti A.K."/>
            <person name="Crow J.A."/>
            <person name="Grimwood J."/>
            <person name="Kramer R."/>
            <person name="Lindquist E."/>
            <person name="Lucas S."/>
            <person name="Salamov A."/>
            <person name="McFadden G.I."/>
            <person name="Lane C.E."/>
            <person name="Keeling P.J."/>
            <person name="Gray M.W."/>
            <person name="Grigoriev I.V."/>
            <person name="Archibald J.M."/>
        </authorList>
    </citation>
    <scope>NUCLEOTIDE SEQUENCE</scope>
    <source>
        <strain evidence="4">CCMP2712</strain>
    </source>
</reference>
<protein>
    <submittedName>
        <fullName evidence="2 3">Uncharacterized protein</fullName>
    </submittedName>
</protein>
<proteinExistence type="predicted"/>
<accession>L1JX66</accession>
<dbReference type="Proteomes" id="UP000011087">
    <property type="component" value="Unassembled WGS sequence"/>
</dbReference>
<dbReference type="EnsemblProtists" id="EKX52780">
    <property type="protein sequence ID" value="EKX52780"/>
    <property type="gene ID" value="GUITHDRAFT_101230"/>
</dbReference>
<evidence type="ECO:0000256" key="1">
    <source>
        <dbReference type="SAM" id="MobiDB-lite"/>
    </source>
</evidence>
<feature type="compositionally biased region" description="Basic and acidic residues" evidence="1">
    <location>
        <begin position="71"/>
        <end position="80"/>
    </location>
</feature>
<feature type="region of interest" description="Disordered" evidence="1">
    <location>
        <begin position="15"/>
        <end position="80"/>
    </location>
</feature>
<keyword evidence="4" id="KW-1185">Reference proteome</keyword>
<gene>
    <name evidence="2" type="ORF">GUITHDRAFT_101230</name>
</gene>
<dbReference type="RefSeq" id="XP_005839760.1">
    <property type="nucleotide sequence ID" value="XM_005839703.1"/>
</dbReference>
<dbReference type="KEGG" id="gtt:GUITHDRAFT_101230"/>